<protein>
    <submittedName>
        <fullName evidence="1">Uncharacterized protein</fullName>
    </submittedName>
</protein>
<evidence type="ECO:0000313" key="1">
    <source>
        <dbReference type="EMBL" id="CBL38371.1"/>
    </source>
</evidence>
<dbReference type="EMBL" id="FP929061">
    <property type="protein sequence ID" value="CBL38371.1"/>
    <property type="molecule type" value="Genomic_DNA"/>
</dbReference>
<evidence type="ECO:0000313" key="2">
    <source>
        <dbReference type="Proteomes" id="UP000008960"/>
    </source>
</evidence>
<reference evidence="1 2" key="1">
    <citation type="submission" date="2010-03" db="EMBL/GenBank/DDBJ databases">
        <title>The genome sequence of Clostridiales sp. SSC/2.</title>
        <authorList>
            <consortium name="metaHIT consortium -- http://www.metahit.eu/"/>
            <person name="Pajon A."/>
            <person name="Turner K."/>
            <person name="Parkhill J."/>
            <person name="Duncan S."/>
            <person name="Flint H."/>
        </authorList>
    </citation>
    <scope>NUCLEOTIDE SEQUENCE [LARGE SCALE GENOMIC DNA]</scope>
    <source>
        <strain evidence="1 2">SSC/2</strain>
    </source>
</reference>
<accession>D4N0H6</accession>
<name>D4N0H6_ANAHA</name>
<dbReference type="AlphaFoldDB" id="D4N0H6"/>
<proteinExistence type="predicted"/>
<dbReference type="RefSeq" id="WP_008391009.1">
    <property type="nucleotide sequence ID" value="NC_021016.1"/>
</dbReference>
<dbReference type="PATRIC" id="fig|245018.3.peg.1725"/>
<dbReference type="Proteomes" id="UP000008960">
    <property type="component" value="Chromosome"/>
</dbReference>
<gene>
    <name evidence="1" type="ORF">CL2_14220</name>
</gene>
<sequence>MLRKNDFEKLCDEIENCNDMCESNPIICARHYVNKYTLKDKDRLLKLKAEARSIEYLSFMSLLISIISFVVATFTMYLEISKSEMVIAYVSIVTVGCLFGALWGMKQFGSVRKYQSYLLVVIDEELKQLDWKSR</sequence>
<dbReference type="KEGG" id="bprl:CL2_14220"/>
<organism evidence="1 2">
    <name type="scientific">Anaerostipes hadrus</name>
    <dbReference type="NCBI Taxonomy" id="649756"/>
    <lineage>
        <taxon>Bacteria</taxon>
        <taxon>Bacillati</taxon>
        <taxon>Bacillota</taxon>
        <taxon>Clostridia</taxon>
        <taxon>Lachnospirales</taxon>
        <taxon>Lachnospiraceae</taxon>
        <taxon>Anaerostipes</taxon>
    </lineage>
</organism>
<reference evidence="1 2" key="2">
    <citation type="submission" date="2010-03" db="EMBL/GenBank/DDBJ databases">
        <authorList>
            <person name="Pajon A."/>
        </authorList>
    </citation>
    <scope>NUCLEOTIDE SEQUENCE [LARGE SCALE GENOMIC DNA]</scope>
    <source>
        <strain evidence="1 2">SSC/2</strain>
    </source>
</reference>